<evidence type="ECO:0000313" key="3">
    <source>
        <dbReference type="EMBL" id="EGI59895.1"/>
    </source>
</evidence>
<keyword evidence="4" id="KW-1185">Reference proteome</keyword>
<name>F4X0V3_ACREC</name>
<feature type="compositionally biased region" description="Polar residues" evidence="2">
    <location>
        <begin position="338"/>
        <end position="384"/>
    </location>
</feature>
<gene>
    <name evidence="3" type="ORF">G5I_11897</name>
</gene>
<sequence>MAQQRPEGIVQFYKEDRLDAKGNQLFKCEYCRQDSKPNFINDYVRMIYHLNYVHNKSEIMEDPKYQSVAARFNLHRHNVNQIVGECLVSNCNMKIKSMFGKALPFENHSIMHHTDDKKTVFFAKAVKIDSGRKILNYYKIEDTEYAKCSFCRTQIPLEGLDSHPAVVLAALSKHLIPHIGKYSDILLKGEVQELRSVDEAFIQSELEKEENMQLEMNKKKQDIDKEVSMEETLSIIETEDLNTLLQRYRMKLNEEKKELCCEINGAHQFTYDDNNKTFTYSQYYKRGNQALQEIVQEIKKKRREAATQISHPAERYEIQEVHSVEPGQDIPSEGVPETQETPETLESSEIRSTTTQSSATVENMPKQSSDSGDISVSGETQSPLSEEPSSKQIRLDSGVWKSPAILQEEIRDLRRKKNNYNKLHFNTIIEKHKNDECIHAQNDETPANLLF</sequence>
<accession>F4X0V3</accession>
<proteinExistence type="predicted"/>
<feature type="compositionally biased region" description="Basic and acidic residues" evidence="2">
    <location>
        <begin position="312"/>
        <end position="323"/>
    </location>
</feature>
<dbReference type="EMBL" id="GL888503">
    <property type="protein sequence ID" value="EGI59895.1"/>
    <property type="molecule type" value="Genomic_DNA"/>
</dbReference>
<evidence type="ECO:0000256" key="2">
    <source>
        <dbReference type="SAM" id="MobiDB-lite"/>
    </source>
</evidence>
<feature type="coiled-coil region" evidence="1">
    <location>
        <begin position="202"/>
        <end position="258"/>
    </location>
</feature>
<feature type="region of interest" description="Disordered" evidence="2">
    <location>
        <begin position="305"/>
        <end position="395"/>
    </location>
</feature>
<reference evidence="3" key="1">
    <citation type="submission" date="2011-02" db="EMBL/GenBank/DDBJ databases">
        <title>The genome of the leaf-cutting ant Acromyrmex echinatior suggests key adaptations to social evolution and fungus farming.</title>
        <authorList>
            <person name="Nygaard S."/>
            <person name="Zhang G."/>
        </authorList>
    </citation>
    <scope>NUCLEOTIDE SEQUENCE</scope>
</reference>
<dbReference type="AlphaFoldDB" id="F4X0V3"/>
<keyword evidence="1" id="KW-0175">Coiled coil</keyword>
<dbReference type="InParanoid" id="F4X0V3"/>
<dbReference type="OrthoDB" id="7557667at2759"/>
<evidence type="ECO:0000256" key="1">
    <source>
        <dbReference type="SAM" id="Coils"/>
    </source>
</evidence>
<dbReference type="Proteomes" id="UP000007755">
    <property type="component" value="Unassembled WGS sequence"/>
</dbReference>
<evidence type="ECO:0000313" key="4">
    <source>
        <dbReference type="Proteomes" id="UP000007755"/>
    </source>
</evidence>
<protein>
    <submittedName>
        <fullName evidence="3">Uncharacterized protein</fullName>
    </submittedName>
</protein>
<organism evidence="4">
    <name type="scientific">Acromyrmex echinatior</name>
    <name type="common">Panamanian leafcutter ant</name>
    <name type="synonym">Acromyrmex octospinosus echinatior</name>
    <dbReference type="NCBI Taxonomy" id="103372"/>
    <lineage>
        <taxon>Eukaryota</taxon>
        <taxon>Metazoa</taxon>
        <taxon>Ecdysozoa</taxon>
        <taxon>Arthropoda</taxon>
        <taxon>Hexapoda</taxon>
        <taxon>Insecta</taxon>
        <taxon>Pterygota</taxon>
        <taxon>Neoptera</taxon>
        <taxon>Endopterygota</taxon>
        <taxon>Hymenoptera</taxon>
        <taxon>Apocrita</taxon>
        <taxon>Aculeata</taxon>
        <taxon>Formicoidea</taxon>
        <taxon>Formicidae</taxon>
        <taxon>Myrmicinae</taxon>
        <taxon>Acromyrmex</taxon>
    </lineage>
</organism>